<feature type="non-terminal residue" evidence="1">
    <location>
        <position position="1"/>
    </location>
</feature>
<evidence type="ECO:0000313" key="1">
    <source>
        <dbReference type="EMBL" id="CEK69896.1"/>
    </source>
</evidence>
<accession>A0A0B6ZPY0</accession>
<name>A0A0B6ZPY0_9EUPU</name>
<reference evidence="1" key="1">
    <citation type="submission" date="2014-12" db="EMBL/GenBank/DDBJ databases">
        <title>Insight into the proteome of Arion vulgaris.</title>
        <authorList>
            <person name="Aradska J."/>
            <person name="Bulat T."/>
            <person name="Smidak R."/>
            <person name="Sarate P."/>
            <person name="Gangsoo J."/>
            <person name="Sialana F."/>
            <person name="Bilban M."/>
            <person name="Lubec G."/>
        </authorList>
    </citation>
    <scope>NUCLEOTIDE SEQUENCE</scope>
    <source>
        <tissue evidence="1">Skin</tissue>
    </source>
</reference>
<proteinExistence type="predicted"/>
<protein>
    <submittedName>
        <fullName evidence="1">Uncharacterized protein</fullName>
    </submittedName>
</protein>
<gene>
    <name evidence="1" type="primary">ORF72050</name>
</gene>
<dbReference type="AlphaFoldDB" id="A0A0B6ZPY0"/>
<sequence>NLDSPSKGLRFPVVQPHNVANQTFVAYASLKPLESLHGRRSLAQCAINFTIDYPGVWTNTGTP</sequence>
<organism evidence="1">
    <name type="scientific">Arion vulgaris</name>
    <dbReference type="NCBI Taxonomy" id="1028688"/>
    <lineage>
        <taxon>Eukaryota</taxon>
        <taxon>Metazoa</taxon>
        <taxon>Spiralia</taxon>
        <taxon>Lophotrochozoa</taxon>
        <taxon>Mollusca</taxon>
        <taxon>Gastropoda</taxon>
        <taxon>Heterobranchia</taxon>
        <taxon>Euthyneura</taxon>
        <taxon>Panpulmonata</taxon>
        <taxon>Eupulmonata</taxon>
        <taxon>Stylommatophora</taxon>
        <taxon>Helicina</taxon>
        <taxon>Arionoidea</taxon>
        <taxon>Arionidae</taxon>
        <taxon>Arion</taxon>
    </lineage>
</organism>
<dbReference type="EMBL" id="HACG01023031">
    <property type="protein sequence ID" value="CEK69896.1"/>
    <property type="molecule type" value="Transcribed_RNA"/>
</dbReference>